<evidence type="ECO:0000313" key="2">
    <source>
        <dbReference type="EMBL" id="CAA9431419.1"/>
    </source>
</evidence>
<dbReference type="PANTHER" id="PTHR34821">
    <property type="entry name" value="INNER MEMBRANE PROTEIN YDCZ"/>
    <property type="match status" value="1"/>
</dbReference>
<feature type="transmembrane region" description="Helical" evidence="1">
    <location>
        <begin position="72"/>
        <end position="93"/>
    </location>
</feature>
<protein>
    <recommendedName>
        <fullName evidence="3">Integral membrane protein</fullName>
    </recommendedName>
</protein>
<feature type="transmembrane region" description="Helical" evidence="1">
    <location>
        <begin position="132"/>
        <end position="149"/>
    </location>
</feature>
<keyword evidence="1" id="KW-1133">Transmembrane helix</keyword>
<keyword evidence="1" id="KW-0812">Transmembrane</keyword>
<evidence type="ECO:0000256" key="1">
    <source>
        <dbReference type="SAM" id="Phobius"/>
    </source>
</evidence>
<dbReference type="Pfam" id="PF04657">
    <property type="entry name" value="DMT_YdcZ"/>
    <property type="match status" value="1"/>
</dbReference>
<keyword evidence="1" id="KW-0472">Membrane</keyword>
<dbReference type="EMBL" id="CADCUV010000154">
    <property type="protein sequence ID" value="CAA9431419.1"/>
    <property type="molecule type" value="Genomic_DNA"/>
</dbReference>
<dbReference type="PANTHER" id="PTHR34821:SF2">
    <property type="entry name" value="INNER MEMBRANE PROTEIN YDCZ"/>
    <property type="match status" value="1"/>
</dbReference>
<dbReference type="InterPro" id="IPR006750">
    <property type="entry name" value="YdcZ"/>
</dbReference>
<gene>
    <name evidence="2" type="ORF">AVDCRST_MAG22-3334</name>
</gene>
<evidence type="ECO:0008006" key="3">
    <source>
        <dbReference type="Google" id="ProtNLM"/>
    </source>
</evidence>
<proteinExistence type="predicted"/>
<sequence length="151" mass="15709">MTRMTWLLLLPMALAAGMALPTQFAINSQLRNAAGGPVLAAGISFLVGTVVLLGATLVVRRAVPDLGPVLSAPWWMWTGGLLGAGFVLASVILTPRLGAATTIGLFLTGQVIASVIIDHFGLFRVAVQEATPLRLLGALLIVAGVVLVQRF</sequence>
<accession>A0A6J4Q8U1</accession>
<dbReference type="GO" id="GO:0005886">
    <property type="term" value="C:plasma membrane"/>
    <property type="evidence" value="ECO:0007669"/>
    <property type="project" value="TreeGrafter"/>
</dbReference>
<feature type="transmembrane region" description="Helical" evidence="1">
    <location>
        <begin position="99"/>
        <end position="120"/>
    </location>
</feature>
<name>A0A6J4Q8U1_9ACTN</name>
<organism evidence="2">
    <name type="scientific">uncultured Rubrobacteraceae bacterium</name>
    <dbReference type="NCBI Taxonomy" id="349277"/>
    <lineage>
        <taxon>Bacteria</taxon>
        <taxon>Bacillati</taxon>
        <taxon>Actinomycetota</taxon>
        <taxon>Rubrobacteria</taxon>
        <taxon>Rubrobacterales</taxon>
        <taxon>Rubrobacteraceae</taxon>
        <taxon>environmental samples</taxon>
    </lineage>
</organism>
<reference evidence="2" key="1">
    <citation type="submission" date="2020-02" db="EMBL/GenBank/DDBJ databases">
        <authorList>
            <person name="Meier V. D."/>
        </authorList>
    </citation>
    <scope>NUCLEOTIDE SEQUENCE</scope>
    <source>
        <strain evidence="2">AVDCRST_MAG22</strain>
    </source>
</reference>
<dbReference type="AlphaFoldDB" id="A0A6J4Q8U1"/>
<feature type="transmembrane region" description="Helical" evidence="1">
    <location>
        <begin position="37"/>
        <end position="60"/>
    </location>
</feature>